<feature type="domain" description="Putative auto-transporter adhesin head GIN" evidence="1">
    <location>
        <begin position="31"/>
        <end position="202"/>
    </location>
</feature>
<evidence type="ECO:0000259" key="1">
    <source>
        <dbReference type="Pfam" id="PF10988"/>
    </source>
</evidence>
<dbReference type="InterPro" id="IPR021255">
    <property type="entry name" value="DUF2807"/>
</dbReference>
<name>A0ABY7H1V6_9BACT</name>
<dbReference type="RefSeq" id="WP_269035584.1">
    <property type="nucleotide sequence ID" value="NZ_CP114040.1"/>
</dbReference>
<reference evidence="2" key="1">
    <citation type="submission" date="2022-11" db="EMBL/GenBank/DDBJ databases">
        <title>Minimal conservation of predation-associated metabolite biosynthetic gene clusters underscores biosynthetic potential of Myxococcota including descriptions for ten novel species: Archangium lansinium sp. nov., Myxococcus landrumus sp. nov., Nannocystis bai.</title>
        <authorList>
            <person name="Ahearne A."/>
            <person name="Stevens C."/>
            <person name="Dowd S."/>
        </authorList>
    </citation>
    <scope>NUCLEOTIDE SEQUENCE</scope>
    <source>
        <strain evidence="2">Fl3</strain>
    </source>
</reference>
<gene>
    <name evidence="2" type="ORF">O0S08_44415</name>
</gene>
<dbReference type="Proteomes" id="UP001164459">
    <property type="component" value="Chromosome"/>
</dbReference>
<proteinExistence type="predicted"/>
<evidence type="ECO:0000313" key="3">
    <source>
        <dbReference type="Proteomes" id="UP001164459"/>
    </source>
</evidence>
<sequence>MRRTIAMFALLASCELKGDGVPAEAVRMVPPFTQIEVFDDFEVTVAVRPELDPEADVTLRVTGDANALGRLFTEVHGEGVLSIAVNPNLLQELKVIPTVTLEVPALVGVFATDRAVVRVSGASEALAIEAELSSVVEATELTAITADVVARDASYVTLAGAGPEVAIAVADMASVDASGLTVERAEVTIDGDSANVKVCTSGEPPAIVGEAERVTIECA</sequence>
<keyword evidence="3" id="KW-1185">Reference proteome</keyword>
<accession>A0ABY7H1V6</accession>
<organism evidence="2 3">
    <name type="scientific">Nannocystis punicea</name>
    <dbReference type="NCBI Taxonomy" id="2995304"/>
    <lineage>
        <taxon>Bacteria</taxon>
        <taxon>Pseudomonadati</taxon>
        <taxon>Myxococcota</taxon>
        <taxon>Polyangia</taxon>
        <taxon>Nannocystales</taxon>
        <taxon>Nannocystaceae</taxon>
        <taxon>Nannocystis</taxon>
    </lineage>
</organism>
<dbReference type="EMBL" id="CP114040">
    <property type="protein sequence ID" value="WAS93256.1"/>
    <property type="molecule type" value="Genomic_DNA"/>
</dbReference>
<evidence type="ECO:0000313" key="2">
    <source>
        <dbReference type="EMBL" id="WAS93256.1"/>
    </source>
</evidence>
<dbReference type="Gene3D" id="2.160.20.120">
    <property type="match status" value="1"/>
</dbReference>
<dbReference type="Pfam" id="PF10988">
    <property type="entry name" value="DUF2807"/>
    <property type="match status" value="1"/>
</dbReference>
<protein>
    <submittedName>
        <fullName evidence="2">DUF2807 domain-containing protein</fullName>
    </submittedName>
</protein>